<dbReference type="EMBL" id="CP111012">
    <property type="protein sequence ID" value="WAQ94788.1"/>
    <property type="molecule type" value="Genomic_DNA"/>
</dbReference>
<evidence type="ECO:0000313" key="2">
    <source>
        <dbReference type="Proteomes" id="UP001164746"/>
    </source>
</evidence>
<keyword evidence="2" id="KW-1185">Reference proteome</keyword>
<dbReference type="Proteomes" id="UP001164746">
    <property type="component" value="Chromosome 1"/>
</dbReference>
<gene>
    <name evidence="1" type="ORF">MAR_007259</name>
</gene>
<organism evidence="1 2">
    <name type="scientific">Mya arenaria</name>
    <name type="common">Soft-shell clam</name>
    <dbReference type="NCBI Taxonomy" id="6604"/>
    <lineage>
        <taxon>Eukaryota</taxon>
        <taxon>Metazoa</taxon>
        <taxon>Spiralia</taxon>
        <taxon>Lophotrochozoa</taxon>
        <taxon>Mollusca</taxon>
        <taxon>Bivalvia</taxon>
        <taxon>Autobranchia</taxon>
        <taxon>Heteroconchia</taxon>
        <taxon>Euheterodonta</taxon>
        <taxon>Imparidentia</taxon>
        <taxon>Neoheterodontei</taxon>
        <taxon>Myida</taxon>
        <taxon>Myoidea</taxon>
        <taxon>Myidae</taxon>
        <taxon>Mya</taxon>
    </lineage>
</organism>
<reference evidence="1" key="1">
    <citation type="submission" date="2022-11" db="EMBL/GenBank/DDBJ databases">
        <title>Centuries of genome instability and evolution in soft-shell clam transmissible cancer (bioRxiv).</title>
        <authorList>
            <person name="Hart S.F.M."/>
            <person name="Yonemitsu M.A."/>
            <person name="Giersch R.M."/>
            <person name="Beal B.F."/>
            <person name="Arriagada G."/>
            <person name="Davis B.W."/>
            <person name="Ostrander E.A."/>
            <person name="Goff S.P."/>
            <person name="Metzger M.J."/>
        </authorList>
    </citation>
    <scope>NUCLEOTIDE SEQUENCE</scope>
    <source>
        <strain evidence="1">MELC-2E11</strain>
        <tissue evidence="1">Siphon/mantle</tissue>
    </source>
</reference>
<sequence>ITDWISKGTNWAIKRVDEHTITIVKYTHLRGSSYLPLPNFPIKNKDIPTVEKRKLDFLFLELFQNNADLMKRKGTYKYNLMNDFGRFDETSLPPEYYFYDQLKDKE</sequence>
<accession>A0ABY7DBY3</accession>
<feature type="non-terminal residue" evidence="1">
    <location>
        <position position="1"/>
    </location>
</feature>
<proteinExistence type="predicted"/>
<protein>
    <submittedName>
        <fullName evidence="1">Uncharacterized protein</fullName>
    </submittedName>
</protein>
<name>A0ABY7DBY3_MYAAR</name>
<evidence type="ECO:0000313" key="1">
    <source>
        <dbReference type="EMBL" id="WAQ94788.1"/>
    </source>
</evidence>